<dbReference type="HOGENOM" id="CLU_1125999_0_0_1"/>
<reference evidence="2" key="2">
    <citation type="submission" date="2015-04" db="UniProtKB">
        <authorList>
            <consortium name="EnsemblPlants"/>
        </authorList>
    </citation>
    <scope>IDENTIFICATION</scope>
</reference>
<dbReference type="Proteomes" id="UP000026961">
    <property type="component" value="Chromosome 1"/>
</dbReference>
<name>A0A0D9Y8N2_9ORYZ</name>
<accession>A0A0D9Y8N2</accession>
<reference evidence="2" key="1">
    <citation type="submission" date="2013-08" db="EMBL/GenBank/DDBJ databases">
        <title>Oryza genome evolution.</title>
        <authorList>
            <person name="Wing R.A."/>
            <person name="Panaud O."/>
            <person name="Oliveira A.C."/>
        </authorList>
    </citation>
    <scope>NUCLEOTIDE SEQUENCE</scope>
</reference>
<keyword evidence="3" id="KW-1185">Reference proteome</keyword>
<organism evidence="2">
    <name type="scientific">Oryza glumipatula</name>
    <dbReference type="NCBI Taxonomy" id="40148"/>
    <lineage>
        <taxon>Eukaryota</taxon>
        <taxon>Viridiplantae</taxon>
        <taxon>Streptophyta</taxon>
        <taxon>Embryophyta</taxon>
        <taxon>Tracheophyta</taxon>
        <taxon>Spermatophyta</taxon>
        <taxon>Magnoliopsida</taxon>
        <taxon>Liliopsida</taxon>
        <taxon>Poales</taxon>
        <taxon>Poaceae</taxon>
        <taxon>BOP clade</taxon>
        <taxon>Oryzoideae</taxon>
        <taxon>Oryzeae</taxon>
        <taxon>Oryzinae</taxon>
        <taxon>Oryza</taxon>
    </lineage>
</organism>
<evidence type="ECO:0000313" key="2">
    <source>
        <dbReference type="EnsemblPlants" id="OGLUM01G18140.1"/>
    </source>
</evidence>
<protein>
    <submittedName>
        <fullName evidence="2">Uncharacterized protein</fullName>
    </submittedName>
</protein>
<evidence type="ECO:0000256" key="1">
    <source>
        <dbReference type="SAM" id="MobiDB-lite"/>
    </source>
</evidence>
<evidence type="ECO:0000313" key="3">
    <source>
        <dbReference type="Proteomes" id="UP000026961"/>
    </source>
</evidence>
<dbReference type="Gramene" id="OGLUM01G18140.1">
    <property type="protein sequence ID" value="OGLUM01G18140.1"/>
    <property type="gene ID" value="OGLUM01G18140"/>
</dbReference>
<sequence length="265" mass="29209">MYGLAWSWNRWAVRSPRRLLDPPLSPVSPVSPIPFLSPFSGAAFLTAVPPPLRVRRSPSLHPDLRLHRPAVSATAAAVATRSRPPKPAAAAPESGGGRIRSRRSRGRRPLDSCVTVATEDGGRRIRVGSFLPRLLTAWICRWDGGSCAAARAGERKTSTTRNLRLAIDGTGTNNQTRTWRSFWKIMLVHVKKTSQMMPKRKAADSLPENVVVGMNFSLIDPWNSDTVQADHVLRFRGFSSLSALKCAHKRSGSSSRRTGDVMRQE</sequence>
<reference evidence="2" key="3">
    <citation type="submission" date="2018-05" db="EMBL/GenBank/DDBJ databases">
        <title>OgluRS3 (Oryza glumaepatula Reference Sequence Version 3).</title>
        <authorList>
            <person name="Zhang J."/>
            <person name="Kudrna D."/>
            <person name="Lee S."/>
            <person name="Talag J."/>
            <person name="Welchert J."/>
            <person name="Wing R.A."/>
        </authorList>
    </citation>
    <scope>NUCLEOTIDE SEQUENCE [LARGE SCALE GENOMIC DNA]</scope>
</reference>
<proteinExistence type="predicted"/>
<dbReference type="AlphaFoldDB" id="A0A0D9Y8N2"/>
<feature type="compositionally biased region" description="Low complexity" evidence="1">
    <location>
        <begin position="74"/>
        <end position="92"/>
    </location>
</feature>
<feature type="region of interest" description="Disordered" evidence="1">
    <location>
        <begin position="74"/>
        <end position="111"/>
    </location>
</feature>
<dbReference type="EnsemblPlants" id="OGLUM01G18140.1">
    <property type="protein sequence ID" value="OGLUM01G18140.1"/>
    <property type="gene ID" value="OGLUM01G18140"/>
</dbReference>